<dbReference type="Pfam" id="PF01261">
    <property type="entry name" value="AP_endonuc_2"/>
    <property type="match status" value="1"/>
</dbReference>
<name>A0A382VXG9_9ZZZZ</name>
<dbReference type="PANTHER" id="PTHR12110:SF41">
    <property type="entry name" value="INOSOSE DEHYDRATASE"/>
    <property type="match status" value="1"/>
</dbReference>
<dbReference type="InterPro" id="IPR013022">
    <property type="entry name" value="Xyl_isomerase-like_TIM-brl"/>
</dbReference>
<reference evidence="2" key="1">
    <citation type="submission" date="2018-05" db="EMBL/GenBank/DDBJ databases">
        <authorList>
            <person name="Lanie J.A."/>
            <person name="Ng W.-L."/>
            <person name="Kazmierczak K.M."/>
            <person name="Andrzejewski T.M."/>
            <person name="Davidsen T.M."/>
            <person name="Wayne K.J."/>
            <person name="Tettelin H."/>
            <person name="Glass J.I."/>
            <person name="Rusch D."/>
            <person name="Podicherti R."/>
            <person name="Tsui H.-C.T."/>
            <person name="Winkler M.E."/>
        </authorList>
    </citation>
    <scope>NUCLEOTIDE SEQUENCE</scope>
</reference>
<organism evidence="2">
    <name type="scientific">marine metagenome</name>
    <dbReference type="NCBI Taxonomy" id="408172"/>
    <lineage>
        <taxon>unclassified sequences</taxon>
        <taxon>metagenomes</taxon>
        <taxon>ecological metagenomes</taxon>
    </lineage>
</organism>
<sequence>MSKFKLACHLIQFAGEQNENPEKVFREVAAAGWDGVEGMSINSSDNLIEMATLASRFGLHLVNVGGPGTSLDVVKYNITLGNGAVEVPGLRRSDWGGDNPTETDFKRAAQTLGEILDFCAQHNIKGFHHAHLGTMIETIEDAEKLMSAAPELWLLFDTGHLLAAGSDPMQVFDKPILRHRIGHVHLKNFHADDPQSWNHRTQKFGEQGRFAELGAGNVGLDIGAVLSSLAEVDYEGWVSVELDRPYPL</sequence>
<feature type="non-terminal residue" evidence="2">
    <location>
        <position position="248"/>
    </location>
</feature>
<accession>A0A382VXG9</accession>
<proteinExistence type="predicted"/>
<dbReference type="InterPro" id="IPR036237">
    <property type="entry name" value="Xyl_isomerase-like_sf"/>
</dbReference>
<dbReference type="AlphaFoldDB" id="A0A382VXG9"/>
<dbReference type="EMBL" id="UINC01155375">
    <property type="protein sequence ID" value="SVD51189.1"/>
    <property type="molecule type" value="Genomic_DNA"/>
</dbReference>
<dbReference type="PANTHER" id="PTHR12110">
    <property type="entry name" value="HYDROXYPYRUVATE ISOMERASE"/>
    <property type="match status" value="1"/>
</dbReference>
<dbReference type="SUPFAM" id="SSF51658">
    <property type="entry name" value="Xylose isomerase-like"/>
    <property type="match status" value="1"/>
</dbReference>
<protein>
    <recommendedName>
        <fullName evidence="1">Xylose isomerase-like TIM barrel domain-containing protein</fullName>
    </recommendedName>
</protein>
<feature type="domain" description="Xylose isomerase-like TIM barrel" evidence="1">
    <location>
        <begin position="45"/>
        <end position="243"/>
    </location>
</feature>
<gene>
    <name evidence="2" type="ORF">METZ01_LOCUS404043</name>
</gene>
<evidence type="ECO:0000313" key="2">
    <source>
        <dbReference type="EMBL" id="SVD51189.1"/>
    </source>
</evidence>
<evidence type="ECO:0000259" key="1">
    <source>
        <dbReference type="Pfam" id="PF01261"/>
    </source>
</evidence>
<dbReference type="InterPro" id="IPR050312">
    <property type="entry name" value="IolE/XylAMocC-like"/>
</dbReference>
<dbReference type="Gene3D" id="3.20.20.150">
    <property type="entry name" value="Divalent-metal-dependent TIM barrel enzymes"/>
    <property type="match status" value="1"/>
</dbReference>